<keyword evidence="4" id="KW-1185">Reference proteome</keyword>
<evidence type="ECO:0000313" key="3">
    <source>
        <dbReference type="EMBL" id="OJA19950.1"/>
    </source>
</evidence>
<evidence type="ECO:0008006" key="5">
    <source>
        <dbReference type="Google" id="ProtNLM"/>
    </source>
</evidence>
<comment type="similarity">
    <text evidence="1">Belongs to the PAL/histidase family.</text>
</comment>
<dbReference type="EMBL" id="LVVM01000776">
    <property type="protein sequence ID" value="OJA19950.1"/>
    <property type="molecule type" value="Genomic_DNA"/>
</dbReference>
<protein>
    <recommendedName>
        <fullName evidence="5">Phenylalanine ammonia-lyase</fullName>
    </recommendedName>
</protein>
<sequence>MTTQALVSSYVQDVKELDSYLTGSPITLTGSTLSLSQIAAIALYPPSSSESSTPKLQLTDNEHVKAKALASRAVIESKVADGISVYGVSTGFGGSADTRTDDPIALGAALLQHQHAGVILPTFASTFPTAPTAIPTLSSLNAFPSPAPLSDPFTNTSMPPPWTRAALLVRANSLMRGHSGVRWELVEKMGELLNKGVTPVVPMRGSVSASGDLSSLSYIAATLIGNPAVRAWVPSPSPPSPVSSISSTPFSTETSSPSSSPDLSPFVASIPLPPSVDTLPTIDTPKIDGYRSYTLLPAPQALQVAGITPLPLSSKEHLGILNGTAFSAAVSALVVRGARGVGVLGAVLTAMSVEAMLGARGSFDPFVGEARPHIGQIHSANLIHSLLDGSSFASAHEVEVKIKDDDGVLRQDRYSLRTAPQWLGPQFEDLANAADVVTTEVNSTTDNPLIEPPSESNNQTGQIHHAGNFQALALTNAMDHVRLSLAHIGKLMFVQLTEIVNPAMNRGLFPNLAGGEVGLDFGFKGMDIAAASYTGELNVLGGMNVGVGNVSAEMHNQSVNSLALISARYTLTALEVTTLLAASHLMVICQALDLRALGEELHEALPGLIRASLLDAFPLLTDNTTATSLVSAVIPALKEALDRTTTLETKVRMHKVAGACVVPLVTALSTSPVEGAELGALPAFITALAVRLERKLTELRCAYLGVQPHAVRGASPTAEESEVAWRGPAPASKYLAPRTRALYQFVRMTLGVRMHGAGNVRGDVYGMQEGVDGGEGTIGDGVSVICEAIRDGRIGRVVVGMVEGIVGL</sequence>
<dbReference type="Gene3D" id="1.20.200.10">
    <property type="entry name" value="Fumarase/aspartase (Central domain)"/>
    <property type="match status" value="2"/>
</dbReference>
<dbReference type="SUPFAM" id="SSF48557">
    <property type="entry name" value="L-aspartase-like"/>
    <property type="match status" value="1"/>
</dbReference>
<evidence type="ECO:0000313" key="4">
    <source>
        <dbReference type="Proteomes" id="UP000183567"/>
    </source>
</evidence>
<dbReference type="InterPro" id="IPR001106">
    <property type="entry name" value="Aromatic_Lyase"/>
</dbReference>
<dbReference type="Proteomes" id="UP000183567">
    <property type="component" value="Unassembled WGS sequence"/>
</dbReference>
<dbReference type="PANTHER" id="PTHR10362">
    <property type="entry name" value="HISTIDINE AMMONIA-LYASE"/>
    <property type="match status" value="1"/>
</dbReference>
<dbReference type="Gene3D" id="1.10.275.10">
    <property type="entry name" value="Fumarase/aspartase (N-terminal domain)"/>
    <property type="match status" value="1"/>
</dbReference>
<dbReference type="GO" id="GO:0003824">
    <property type="term" value="F:catalytic activity"/>
    <property type="evidence" value="ECO:0007669"/>
    <property type="project" value="InterPro"/>
</dbReference>
<evidence type="ECO:0000256" key="2">
    <source>
        <dbReference type="SAM" id="MobiDB-lite"/>
    </source>
</evidence>
<proteinExistence type="inferred from homology"/>
<reference evidence="3 4" key="1">
    <citation type="submission" date="2016-03" db="EMBL/GenBank/DDBJ databases">
        <title>Comparative genomics of the ectomycorrhizal sister species Rhizopogon vinicolor and Rhizopogon vesiculosus (Basidiomycota: Boletales) reveals a divergence of the mating type B locus.</title>
        <authorList>
            <person name="Mujic A.B."/>
            <person name="Kuo A."/>
            <person name="Tritt A."/>
            <person name="Lipzen A."/>
            <person name="Chen C."/>
            <person name="Johnson J."/>
            <person name="Sharma A."/>
            <person name="Barry K."/>
            <person name="Grigoriev I.V."/>
            <person name="Spatafora J.W."/>
        </authorList>
    </citation>
    <scope>NUCLEOTIDE SEQUENCE [LARGE SCALE GENOMIC DNA]</scope>
    <source>
        <strain evidence="3 4">AM-OR11-056</strain>
    </source>
</reference>
<dbReference type="OrthoDB" id="10051290at2759"/>
<feature type="region of interest" description="Disordered" evidence="2">
    <location>
        <begin position="235"/>
        <end position="263"/>
    </location>
</feature>
<dbReference type="InterPro" id="IPR024083">
    <property type="entry name" value="Fumarase/histidase_N"/>
</dbReference>
<feature type="compositionally biased region" description="Low complexity" evidence="2">
    <location>
        <begin position="242"/>
        <end position="263"/>
    </location>
</feature>
<dbReference type="AlphaFoldDB" id="A0A1J8QE42"/>
<dbReference type="STRING" id="180088.A0A1J8QE42"/>
<evidence type="ECO:0000256" key="1">
    <source>
        <dbReference type="ARBA" id="ARBA00007238"/>
    </source>
</evidence>
<accession>A0A1J8QE42</accession>
<dbReference type="InterPro" id="IPR008948">
    <property type="entry name" value="L-Aspartase-like"/>
</dbReference>
<comment type="caution">
    <text evidence="3">The sequence shown here is derived from an EMBL/GenBank/DDBJ whole genome shotgun (WGS) entry which is preliminary data.</text>
</comment>
<dbReference type="CDD" id="cd00332">
    <property type="entry name" value="PAL-HAL"/>
    <property type="match status" value="1"/>
</dbReference>
<dbReference type="Pfam" id="PF00221">
    <property type="entry name" value="Lyase_aromatic"/>
    <property type="match status" value="2"/>
</dbReference>
<organism evidence="3 4">
    <name type="scientific">Rhizopogon vesiculosus</name>
    <dbReference type="NCBI Taxonomy" id="180088"/>
    <lineage>
        <taxon>Eukaryota</taxon>
        <taxon>Fungi</taxon>
        <taxon>Dikarya</taxon>
        <taxon>Basidiomycota</taxon>
        <taxon>Agaricomycotina</taxon>
        <taxon>Agaricomycetes</taxon>
        <taxon>Agaricomycetidae</taxon>
        <taxon>Boletales</taxon>
        <taxon>Suillineae</taxon>
        <taxon>Rhizopogonaceae</taxon>
        <taxon>Rhizopogon</taxon>
    </lineage>
</organism>
<name>A0A1J8QE42_9AGAM</name>
<gene>
    <name evidence="3" type="ORF">AZE42_03720</name>
</gene>